<evidence type="ECO:0000256" key="1">
    <source>
        <dbReference type="SAM" id="MobiDB-lite"/>
    </source>
</evidence>
<organism evidence="2 3">
    <name type="scientific">Synaphobranchus kaupii</name>
    <name type="common">Kaup's arrowtooth eel</name>
    <dbReference type="NCBI Taxonomy" id="118154"/>
    <lineage>
        <taxon>Eukaryota</taxon>
        <taxon>Metazoa</taxon>
        <taxon>Chordata</taxon>
        <taxon>Craniata</taxon>
        <taxon>Vertebrata</taxon>
        <taxon>Euteleostomi</taxon>
        <taxon>Actinopterygii</taxon>
        <taxon>Neopterygii</taxon>
        <taxon>Teleostei</taxon>
        <taxon>Anguilliformes</taxon>
        <taxon>Synaphobranchidae</taxon>
        <taxon>Synaphobranchus</taxon>
    </lineage>
</organism>
<keyword evidence="3" id="KW-1185">Reference proteome</keyword>
<dbReference type="AlphaFoldDB" id="A0A9Q1G173"/>
<dbReference type="EMBL" id="JAINUF010000002">
    <property type="protein sequence ID" value="KAJ8373552.1"/>
    <property type="molecule type" value="Genomic_DNA"/>
</dbReference>
<feature type="region of interest" description="Disordered" evidence="1">
    <location>
        <begin position="1"/>
        <end position="20"/>
    </location>
</feature>
<feature type="compositionally biased region" description="Pro residues" evidence="1">
    <location>
        <begin position="10"/>
        <end position="20"/>
    </location>
</feature>
<reference evidence="2" key="1">
    <citation type="journal article" date="2023" name="Science">
        <title>Genome structures resolve the early diversification of teleost fishes.</title>
        <authorList>
            <person name="Parey E."/>
            <person name="Louis A."/>
            <person name="Montfort J."/>
            <person name="Bouchez O."/>
            <person name="Roques C."/>
            <person name="Iampietro C."/>
            <person name="Lluch J."/>
            <person name="Castinel A."/>
            <person name="Donnadieu C."/>
            <person name="Desvignes T."/>
            <person name="Floi Bucao C."/>
            <person name="Jouanno E."/>
            <person name="Wen M."/>
            <person name="Mejri S."/>
            <person name="Dirks R."/>
            <person name="Jansen H."/>
            <person name="Henkel C."/>
            <person name="Chen W.J."/>
            <person name="Zahm M."/>
            <person name="Cabau C."/>
            <person name="Klopp C."/>
            <person name="Thompson A.W."/>
            <person name="Robinson-Rechavi M."/>
            <person name="Braasch I."/>
            <person name="Lecointre G."/>
            <person name="Bobe J."/>
            <person name="Postlethwait J.H."/>
            <person name="Berthelot C."/>
            <person name="Roest Crollius H."/>
            <person name="Guiguen Y."/>
        </authorList>
    </citation>
    <scope>NUCLEOTIDE SEQUENCE</scope>
    <source>
        <strain evidence="2">WJC10195</strain>
    </source>
</reference>
<protein>
    <submittedName>
        <fullName evidence="2">Uncharacterized protein</fullName>
    </submittedName>
</protein>
<dbReference type="Proteomes" id="UP001152622">
    <property type="component" value="Chromosome 2"/>
</dbReference>
<proteinExistence type="predicted"/>
<evidence type="ECO:0000313" key="2">
    <source>
        <dbReference type="EMBL" id="KAJ8373552.1"/>
    </source>
</evidence>
<gene>
    <name evidence="2" type="ORF">SKAU_G00041320</name>
</gene>
<evidence type="ECO:0000313" key="3">
    <source>
        <dbReference type="Proteomes" id="UP001152622"/>
    </source>
</evidence>
<accession>A0A9Q1G173</accession>
<comment type="caution">
    <text evidence="2">The sequence shown here is derived from an EMBL/GenBank/DDBJ whole genome shotgun (WGS) entry which is preliminary data.</text>
</comment>
<name>A0A9Q1G173_SYNKA</name>
<sequence length="139" mass="15282">MAPVSLLTQTPPPDPVLRPYPSAPFLPLKINERRSSAGGRPVNTLPSDGCITPLHTYNSKMGWEFLPRTLELAVVPESRYRAALDHTTASLDLHTGSWVTLLAQSRNPLPTSPSPSSPPVLLKRRCAKINKPLRCIKLQ</sequence>